<accession>A0A0K2AMS8</accession>
<reference evidence="2" key="1">
    <citation type="journal article" date="2015" name="J. Biotechnol.">
        <title>Complete genome sequence of Streptomyces ambofaciens ATCC 23877, the spiramycin producer.</title>
        <authorList>
            <person name="Thibessard A."/>
            <person name="Haas D."/>
            <person name="Gerbaud C."/>
            <person name="Aigle B."/>
            <person name="Lautru S."/>
            <person name="Pernodet J.L."/>
            <person name="Leblond P."/>
        </authorList>
    </citation>
    <scope>NUCLEOTIDE SEQUENCE [LARGE SCALE GENOMIC DNA]</scope>
    <source>
        <strain evidence="2">ATCC 23877 / 3486 / DSM 40053 / JCM 4204 / NBRC 12836 / NRRL B-2516</strain>
    </source>
</reference>
<name>A0A0K2AMS8_STRA7</name>
<sequence length="51" mass="5714">MECRTMMDCSPLSLDRAEGTETDFPIVGRVVFLPERLGRQTGMHASAGWQE</sequence>
<evidence type="ECO:0000313" key="2">
    <source>
        <dbReference type="Proteomes" id="UP000061018"/>
    </source>
</evidence>
<dbReference type="Proteomes" id="UP000061018">
    <property type="component" value="Chromosome"/>
</dbReference>
<organism evidence="1 2">
    <name type="scientific">Streptomyces ambofaciens (strain ATCC 23877 / 3486 / DSM 40053 / JCM 4204 / NBRC 12836 / NRRL B-2516)</name>
    <dbReference type="NCBI Taxonomy" id="278992"/>
    <lineage>
        <taxon>Bacteria</taxon>
        <taxon>Bacillati</taxon>
        <taxon>Actinomycetota</taxon>
        <taxon>Actinomycetes</taxon>
        <taxon>Kitasatosporales</taxon>
        <taxon>Streptomycetaceae</taxon>
        <taxon>Streptomyces</taxon>
    </lineage>
</organism>
<protein>
    <submittedName>
        <fullName evidence="1">Uncharacterized protein</fullName>
    </submittedName>
</protein>
<dbReference type="KEGG" id="samb:SAM23877_1356"/>
<evidence type="ECO:0000313" key="1">
    <source>
        <dbReference type="EMBL" id="AKZ54405.1"/>
    </source>
</evidence>
<proteinExistence type="predicted"/>
<dbReference type="AlphaFoldDB" id="A0A0K2AMS8"/>
<gene>
    <name evidence="1" type="ORF">SAM23877_1356</name>
</gene>
<dbReference type="EMBL" id="CP012382">
    <property type="protein sequence ID" value="AKZ54405.1"/>
    <property type="molecule type" value="Genomic_DNA"/>
</dbReference>